<dbReference type="InterPro" id="IPR007527">
    <property type="entry name" value="Znf_SWIM"/>
</dbReference>
<evidence type="ECO:0000256" key="2">
    <source>
        <dbReference type="ARBA" id="ARBA00022771"/>
    </source>
</evidence>
<dbReference type="PROSITE" id="PS50966">
    <property type="entry name" value="ZF_SWIM"/>
    <property type="match status" value="1"/>
</dbReference>
<accession>A0A2I0AE00</accession>
<evidence type="ECO:0000259" key="5">
    <source>
        <dbReference type="PROSITE" id="PS50966"/>
    </source>
</evidence>
<feature type="domain" description="SWIM-type" evidence="5">
    <location>
        <begin position="135"/>
        <end position="171"/>
    </location>
</feature>
<gene>
    <name evidence="6" type="primary">FRS9</name>
    <name evidence="6" type="ORF">AXF42_Ash020698</name>
</gene>
<name>A0A2I0AE00_9ASPA</name>
<evidence type="ECO:0000256" key="3">
    <source>
        <dbReference type="ARBA" id="ARBA00022833"/>
    </source>
</evidence>
<dbReference type="OrthoDB" id="2407438at2759"/>
<dbReference type="PANTHER" id="PTHR47718">
    <property type="entry name" value="OS01G0519700 PROTEIN"/>
    <property type="match status" value="1"/>
</dbReference>
<dbReference type="EMBL" id="KZ451989">
    <property type="protein sequence ID" value="PKA53777.1"/>
    <property type="molecule type" value="Genomic_DNA"/>
</dbReference>
<evidence type="ECO:0000313" key="6">
    <source>
        <dbReference type="EMBL" id="PKA53777.1"/>
    </source>
</evidence>
<dbReference type="InterPro" id="IPR006564">
    <property type="entry name" value="Znf_PMZ"/>
</dbReference>
<keyword evidence="2 4" id="KW-0863">Zinc-finger</keyword>
<keyword evidence="1" id="KW-0479">Metal-binding</keyword>
<dbReference type="AlphaFoldDB" id="A0A2I0AE00"/>
<evidence type="ECO:0000256" key="4">
    <source>
        <dbReference type="PROSITE-ProRule" id="PRU00325"/>
    </source>
</evidence>
<evidence type="ECO:0000313" key="7">
    <source>
        <dbReference type="Proteomes" id="UP000236161"/>
    </source>
</evidence>
<organism evidence="6 7">
    <name type="scientific">Apostasia shenzhenica</name>
    <dbReference type="NCBI Taxonomy" id="1088818"/>
    <lineage>
        <taxon>Eukaryota</taxon>
        <taxon>Viridiplantae</taxon>
        <taxon>Streptophyta</taxon>
        <taxon>Embryophyta</taxon>
        <taxon>Tracheophyta</taxon>
        <taxon>Spermatophyta</taxon>
        <taxon>Magnoliopsida</taxon>
        <taxon>Liliopsida</taxon>
        <taxon>Asparagales</taxon>
        <taxon>Orchidaceae</taxon>
        <taxon>Apostasioideae</taxon>
        <taxon>Apostasia</taxon>
    </lineage>
</organism>
<dbReference type="Proteomes" id="UP000236161">
    <property type="component" value="Unassembled WGS sequence"/>
</dbReference>
<protein>
    <submittedName>
        <fullName evidence="6">Protein FAR1-like sequence 9</fullName>
    </submittedName>
</protein>
<sequence>MVRFKADINGKWWINKLVEENNHELASPKERHLLRSHCSIHGKEAGFLQSMSKVGISWRQAEVDKDFMCNQKSATPTIQHSPLLNQAREVYTIKIYNIFQKLLVNGACGSRSNVISTIANTMIYSVGRFGDQKEYQVNFDSTSKDIKCTCKKFETVGLLCSHALRILLMMNVMVLSDRYIV</sequence>
<proteinExistence type="predicted"/>
<dbReference type="SMART" id="SM00575">
    <property type="entry name" value="ZnF_PMZ"/>
    <property type="match status" value="1"/>
</dbReference>
<evidence type="ECO:0000256" key="1">
    <source>
        <dbReference type="ARBA" id="ARBA00022723"/>
    </source>
</evidence>
<dbReference type="Pfam" id="PF04434">
    <property type="entry name" value="SWIM"/>
    <property type="match status" value="1"/>
</dbReference>
<keyword evidence="3" id="KW-0862">Zinc</keyword>
<dbReference type="PANTHER" id="PTHR47718:SF17">
    <property type="entry name" value="PROTEIN FAR1-RELATED SEQUENCE 5-LIKE"/>
    <property type="match status" value="1"/>
</dbReference>
<dbReference type="GO" id="GO:0008270">
    <property type="term" value="F:zinc ion binding"/>
    <property type="evidence" value="ECO:0007669"/>
    <property type="project" value="UniProtKB-KW"/>
</dbReference>
<keyword evidence="7" id="KW-1185">Reference proteome</keyword>
<reference evidence="6 7" key="1">
    <citation type="journal article" date="2017" name="Nature">
        <title>The Apostasia genome and the evolution of orchids.</title>
        <authorList>
            <person name="Zhang G.Q."/>
            <person name="Liu K.W."/>
            <person name="Li Z."/>
            <person name="Lohaus R."/>
            <person name="Hsiao Y.Y."/>
            <person name="Niu S.C."/>
            <person name="Wang J.Y."/>
            <person name="Lin Y.C."/>
            <person name="Xu Q."/>
            <person name="Chen L.J."/>
            <person name="Yoshida K."/>
            <person name="Fujiwara S."/>
            <person name="Wang Z.W."/>
            <person name="Zhang Y.Q."/>
            <person name="Mitsuda N."/>
            <person name="Wang M."/>
            <person name="Liu G.H."/>
            <person name="Pecoraro L."/>
            <person name="Huang H.X."/>
            <person name="Xiao X.J."/>
            <person name="Lin M."/>
            <person name="Wu X.Y."/>
            <person name="Wu W.L."/>
            <person name="Chen Y.Y."/>
            <person name="Chang S.B."/>
            <person name="Sakamoto S."/>
            <person name="Ohme-Takagi M."/>
            <person name="Yagi M."/>
            <person name="Zeng S.J."/>
            <person name="Shen C.Y."/>
            <person name="Yeh C.M."/>
            <person name="Luo Y.B."/>
            <person name="Tsai W.C."/>
            <person name="Van de Peer Y."/>
            <person name="Liu Z.J."/>
        </authorList>
    </citation>
    <scope>NUCLEOTIDE SEQUENCE [LARGE SCALE GENOMIC DNA]</scope>
    <source>
        <strain evidence="7">cv. Shenzhen</strain>
        <tissue evidence="6">Stem</tissue>
    </source>
</reference>